<dbReference type="GO" id="GO:0042910">
    <property type="term" value="F:xenobiotic transmembrane transporter activity"/>
    <property type="evidence" value="ECO:0007669"/>
    <property type="project" value="TreeGrafter"/>
</dbReference>
<dbReference type="PRINTS" id="PR00702">
    <property type="entry name" value="ACRIFLAVINRP"/>
</dbReference>
<dbReference type="InterPro" id="IPR027463">
    <property type="entry name" value="AcrB_DN_DC_subdom"/>
</dbReference>
<keyword evidence="3" id="KW-1185">Reference proteome</keyword>
<evidence type="ECO:0000313" key="2">
    <source>
        <dbReference type="EMBL" id="EAR61323.1"/>
    </source>
</evidence>
<dbReference type="Gene3D" id="3.30.70.1320">
    <property type="entry name" value="Multidrug efflux transporter AcrB pore domain like"/>
    <property type="match status" value="1"/>
</dbReference>
<keyword evidence="1" id="KW-1133">Transmembrane helix</keyword>
<dbReference type="SUPFAM" id="SSF82693">
    <property type="entry name" value="Multidrug efflux transporter AcrB pore domain, PN1, PN2, PC1 and PC2 subdomains"/>
    <property type="match status" value="2"/>
</dbReference>
<feature type="transmembrane region" description="Helical" evidence="1">
    <location>
        <begin position="984"/>
        <end position="1008"/>
    </location>
</feature>
<organism evidence="2 3">
    <name type="scientific">Neptuniibacter caesariensis</name>
    <dbReference type="NCBI Taxonomy" id="207954"/>
    <lineage>
        <taxon>Bacteria</taxon>
        <taxon>Pseudomonadati</taxon>
        <taxon>Pseudomonadota</taxon>
        <taxon>Gammaproteobacteria</taxon>
        <taxon>Oceanospirillales</taxon>
        <taxon>Oceanospirillaceae</taxon>
        <taxon>Neptuniibacter</taxon>
    </lineage>
</organism>
<dbReference type="OrthoDB" id="9757940at2"/>
<keyword evidence="1" id="KW-0812">Transmembrane</keyword>
<dbReference type="Gene3D" id="3.30.70.1440">
    <property type="entry name" value="Multidrug efflux transporter AcrB pore domain"/>
    <property type="match status" value="1"/>
</dbReference>
<feature type="transmembrane region" description="Helical" evidence="1">
    <location>
        <begin position="464"/>
        <end position="491"/>
    </location>
</feature>
<feature type="transmembrane region" description="Helical" evidence="1">
    <location>
        <begin position="955"/>
        <end position="978"/>
    </location>
</feature>
<sequence length="1025" mass="113636">MNSAEYFISHKVSSWVFALILGLGGAFAFFGLGQLEDPPFTIKEAMVITSYPGASAQQVEEEVTYPLENQIQQLAWVDKVKSISSPGLSQITVEIKSIYAGDALRQIWDELRRKITDHHSKLPPGVNTPWVNDDFGDVFGVLLAITGDGYNYEELNDYTDFLRRELVLVDGVSKVNVSGNQREQVNVEISRIRLNTLGISLDRIYDLLATQNVVSNAGSVRVGSEYIRISPTGEFNDVSELGRLIISEAGSSELIRLADVAEIKRGYAEIPDNLVSYNGNPALHLGISFTSGVNVVEVGKAITAKLTELEYARPIGMEIFTLYNQPTEVDNSVSNFLYNLLAAVAIVAVVLLVFMGIQSGLLISSILMLTILGTFIFMQVLDINLQRISLGALIIALGMLVDNAIVVTEGIIINIKRGYSRLEAAKQVVTQNQWPLLGATIIAVIAFAPIGLSPDATGEFAGSLFWVLLISLMLSWVTAITLTPFFCHILFKENDIDAETDAVDPYKGFIFTIYKALLDLCMRWRLATIVVVIVATMASIAGFSQVRQAFFPPSTTAMFLVDYWRIQGTDIRATAEDMRQLENWLLTDERIEYVATTTGQGAQRFMLTYGPEKQYAAYGQLMVRTVDNKVIDAVLHDLDHHLKAQFAEAEFKLKRLEIGPSTDAKIELRISGADPDVLRGIAAQAADVFREDPSAINIRHDWRERTKLIRPQFLEAQARRAGISKQDLDSMLQMNFSGETIGLYRDGTTLLPIIARTPDKERLNIDNLQDLTIWSPRYQNWVPVDQVVGSFDVVWEDSLIIRRDRKRTLTLMTDPNLFSTDTAAALLTRIKPQIEQINLPTGYSIQWGGEYESSRDAQKPIFTAMPLGFLAMFLITISLFNSVRKPLVIWATVPLAITGVTLGLLALDLPFGFMAMLGFLSLSGMLLKNGIVLLDQINIELDSGKEPYAAVFESAVSRVRPVCMAAITTILGMIPLLFDDFFASMAVVISFGLGVATVLTLIVVPVLYAMAYRIKYRSPSDMRDI</sequence>
<feature type="transmembrane region" description="Helical" evidence="1">
    <location>
        <begin position="434"/>
        <end position="452"/>
    </location>
</feature>
<feature type="transmembrane region" description="Helical" evidence="1">
    <location>
        <begin position="861"/>
        <end position="880"/>
    </location>
</feature>
<dbReference type="Proteomes" id="UP000002171">
    <property type="component" value="Unassembled WGS sequence"/>
</dbReference>
<feature type="transmembrane region" description="Helical" evidence="1">
    <location>
        <begin position="12"/>
        <end position="32"/>
    </location>
</feature>
<dbReference type="SUPFAM" id="SSF82866">
    <property type="entry name" value="Multidrug efflux transporter AcrB transmembrane domain"/>
    <property type="match status" value="2"/>
</dbReference>
<accession>A0A7U8C4D2</accession>
<dbReference type="Gene3D" id="3.30.2090.10">
    <property type="entry name" value="Multidrug efflux transporter AcrB TolC docking domain, DN and DC subdomains"/>
    <property type="match status" value="2"/>
</dbReference>
<feature type="transmembrane region" description="Helical" evidence="1">
    <location>
        <begin position="387"/>
        <end position="413"/>
    </location>
</feature>
<comment type="caution">
    <text evidence="2">The sequence shown here is derived from an EMBL/GenBank/DDBJ whole genome shotgun (WGS) entry which is preliminary data.</text>
</comment>
<dbReference type="AlphaFoldDB" id="A0A7U8C4D2"/>
<feature type="transmembrane region" description="Helical" evidence="1">
    <location>
        <begin position="524"/>
        <end position="543"/>
    </location>
</feature>
<dbReference type="SUPFAM" id="SSF82714">
    <property type="entry name" value="Multidrug efflux transporter AcrB TolC docking domain, DN and DC subdomains"/>
    <property type="match status" value="2"/>
</dbReference>
<dbReference type="Pfam" id="PF00873">
    <property type="entry name" value="ACR_tran"/>
    <property type="match status" value="1"/>
</dbReference>
<keyword evidence="1" id="KW-0472">Membrane</keyword>
<dbReference type="PANTHER" id="PTHR32063:SF18">
    <property type="entry name" value="CATION EFFLUX SYSTEM PROTEIN"/>
    <property type="match status" value="1"/>
</dbReference>
<dbReference type="Gene3D" id="1.20.1640.10">
    <property type="entry name" value="Multidrug efflux transporter AcrB transmembrane domain"/>
    <property type="match status" value="2"/>
</dbReference>
<feature type="transmembrane region" description="Helical" evidence="1">
    <location>
        <begin position="887"/>
        <end position="907"/>
    </location>
</feature>
<dbReference type="GO" id="GO:0005886">
    <property type="term" value="C:plasma membrane"/>
    <property type="evidence" value="ECO:0007669"/>
    <property type="project" value="TreeGrafter"/>
</dbReference>
<evidence type="ECO:0000256" key="1">
    <source>
        <dbReference type="SAM" id="Phobius"/>
    </source>
</evidence>
<dbReference type="RefSeq" id="WP_007019875.1">
    <property type="nucleotide sequence ID" value="NZ_CH724125.1"/>
</dbReference>
<dbReference type="PANTHER" id="PTHR32063">
    <property type="match status" value="1"/>
</dbReference>
<dbReference type="EMBL" id="AAOW01000009">
    <property type="protein sequence ID" value="EAR61323.1"/>
    <property type="molecule type" value="Genomic_DNA"/>
</dbReference>
<proteinExistence type="predicted"/>
<evidence type="ECO:0000313" key="3">
    <source>
        <dbReference type="Proteomes" id="UP000002171"/>
    </source>
</evidence>
<dbReference type="Gene3D" id="3.30.70.1430">
    <property type="entry name" value="Multidrug efflux transporter AcrB pore domain"/>
    <property type="match status" value="2"/>
</dbReference>
<feature type="transmembrane region" description="Helical" evidence="1">
    <location>
        <begin position="361"/>
        <end position="381"/>
    </location>
</feature>
<feature type="transmembrane region" description="Helical" evidence="1">
    <location>
        <begin position="913"/>
        <end position="934"/>
    </location>
</feature>
<name>A0A7U8C4D2_NEPCE</name>
<protein>
    <submittedName>
        <fullName evidence="2">Cation/multidrug efflux pump</fullName>
    </submittedName>
</protein>
<feature type="transmembrane region" description="Helical" evidence="1">
    <location>
        <begin position="336"/>
        <end position="354"/>
    </location>
</feature>
<dbReference type="InterPro" id="IPR001036">
    <property type="entry name" value="Acrflvin-R"/>
</dbReference>
<reference evidence="2 3" key="1">
    <citation type="submission" date="2006-02" db="EMBL/GenBank/DDBJ databases">
        <authorList>
            <person name="Pinhassi J."/>
            <person name="Pedros-Alio C."/>
            <person name="Ferriera S."/>
            <person name="Johnson J."/>
            <person name="Kravitz S."/>
            <person name="Halpern A."/>
            <person name="Remington K."/>
            <person name="Beeson K."/>
            <person name="Tran B."/>
            <person name="Rogers Y.-H."/>
            <person name="Friedman R."/>
            <person name="Venter J.C."/>
        </authorList>
    </citation>
    <scope>NUCLEOTIDE SEQUENCE [LARGE SCALE GENOMIC DNA]</scope>
    <source>
        <strain evidence="2 3">MED92</strain>
    </source>
</reference>
<gene>
    <name evidence="2" type="ORF">MED92_11369</name>
</gene>